<dbReference type="Proteomes" id="UP000000709">
    <property type="component" value="Unassembled WGS sequence"/>
</dbReference>
<name>G3AGX4_SPAPN</name>
<gene>
    <name evidence="2" type="ORF">SPAPADRAFT_57700</name>
</gene>
<evidence type="ECO:0000256" key="1">
    <source>
        <dbReference type="ARBA" id="ARBA00006298"/>
    </source>
</evidence>
<keyword evidence="3" id="KW-1185">Reference proteome</keyword>
<sequence length="533" mass="62532">MASDSDQELLDLIDRGSYGYARTLLSKKIAKFPQKYGYQALQNKILFLTGQEELAVKNNVALLNKLPNDPFSIEVLNEFFVEVGMDREANLVYENVIKKYPISSTDLGLTWWETSIDKFDVKLFNKIFMHLHKNNKSSRLYAFWYSFTFYLLVNQDKYSEKETTLYKSLGKRIIQELMPFENTQELFVFVKFLQLEEDYTSVEEAITQAKFNLDLDLQLIYLDAMKQNSNWQKLYDYCEDLLMNQKFNDYDCWKLYILAGTKLNKTYEEMNEFSTFTFSRNSLLAQIELAKAYGNQPQILAKIDQYYEKFNHKLCCYFDLINFQDDFDPAFLGRVKASTEQILQINPTDVNQLTRLINNQKFTLLLETPNVDCEADFLTTNWKIHQIYKDNTSIQGGEFDNNPLNELNLISIILDLSRNQTSKNIIRNIGIISSLLQQDKYNHKLKLWIIKLYSQLNSFSLIEPVYSDLKIKMAQHETLNHYLTNINPSKQSLDYLVNIFRFYLTSKEEIKSGISQGFNSGVFNKLESFLKFG</sequence>
<proteinExistence type="inferred from homology"/>
<dbReference type="OrthoDB" id="1874341at2759"/>
<dbReference type="GO" id="GO:0031416">
    <property type="term" value="C:NatB complex"/>
    <property type="evidence" value="ECO:0007669"/>
    <property type="project" value="TreeGrafter"/>
</dbReference>
<reference evidence="2 3" key="1">
    <citation type="journal article" date="2011" name="Proc. Natl. Acad. Sci. U.S.A.">
        <title>Comparative genomics of xylose-fermenting fungi for enhanced biofuel production.</title>
        <authorList>
            <person name="Wohlbach D.J."/>
            <person name="Kuo A."/>
            <person name="Sato T.K."/>
            <person name="Potts K.M."/>
            <person name="Salamov A.A."/>
            <person name="LaButti K.M."/>
            <person name="Sun H."/>
            <person name="Clum A."/>
            <person name="Pangilinan J.L."/>
            <person name="Lindquist E.A."/>
            <person name="Lucas S."/>
            <person name="Lapidus A."/>
            <person name="Jin M."/>
            <person name="Gunawan C."/>
            <person name="Balan V."/>
            <person name="Dale B.E."/>
            <person name="Jeffries T.W."/>
            <person name="Zinkel R."/>
            <person name="Barry K.W."/>
            <person name="Grigoriev I.V."/>
            <person name="Gasch A.P."/>
        </authorList>
    </citation>
    <scope>NUCLEOTIDE SEQUENCE [LARGE SCALE GENOMIC DNA]</scope>
    <source>
        <strain evidence="3">NRRL Y-27907 / 11-Y1</strain>
    </source>
</reference>
<dbReference type="GeneID" id="18872159"/>
<accession>G3AGX4</accession>
<comment type="similarity">
    <text evidence="1">Belongs to the MDM20/NAA25 family.</text>
</comment>
<dbReference type="STRING" id="619300.G3AGX4"/>
<protein>
    <submittedName>
        <fullName evidence="2">Uncharacterized protein</fullName>
    </submittedName>
</protein>
<dbReference type="KEGG" id="spaa:SPAPADRAFT_57700"/>
<dbReference type="AlphaFoldDB" id="G3AGX4"/>
<evidence type="ECO:0000313" key="3">
    <source>
        <dbReference type="Proteomes" id="UP000000709"/>
    </source>
</evidence>
<evidence type="ECO:0000313" key="2">
    <source>
        <dbReference type="EMBL" id="EGW34647.1"/>
    </source>
</evidence>
<dbReference type="eggNOG" id="KOG2053">
    <property type="taxonomic scope" value="Eukaryota"/>
</dbReference>
<dbReference type="FunCoup" id="G3AGX4">
    <property type="interactions" value="56"/>
</dbReference>
<dbReference type="PANTHER" id="PTHR22767:SF3">
    <property type="entry name" value="N-ALPHA-ACETYLTRANSFERASE 25, NATB AUXILIARY SUBUNIT"/>
    <property type="match status" value="1"/>
</dbReference>
<dbReference type="EMBL" id="GL996499">
    <property type="protein sequence ID" value="EGW34647.1"/>
    <property type="molecule type" value="Genomic_DNA"/>
</dbReference>
<dbReference type="Pfam" id="PF09797">
    <property type="entry name" value="NatB_MDM20"/>
    <property type="match status" value="1"/>
</dbReference>
<dbReference type="RefSeq" id="XP_007372059.1">
    <property type="nucleotide sequence ID" value="XM_007371997.1"/>
</dbReference>
<dbReference type="HOGENOM" id="CLU_511506_0_0_1"/>
<dbReference type="InterPro" id="IPR019183">
    <property type="entry name" value="NAA25_NatB_aux_su"/>
</dbReference>
<dbReference type="PANTHER" id="PTHR22767">
    <property type="entry name" value="N-TERMINAL ACETYLTRANSFERASE-RELATED"/>
    <property type="match status" value="1"/>
</dbReference>
<dbReference type="InParanoid" id="G3AGX4"/>
<feature type="non-terminal residue" evidence="2">
    <location>
        <position position="533"/>
    </location>
</feature>
<organism evidence="3">
    <name type="scientific">Spathaspora passalidarum (strain NRRL Y-27907 / 11-Y1)</name>
    <dbReference type="NCBI Taxonomy" id="619300"/>
    <lineage>
        <taxon>Eukaryota</taxon>
        <taxon>Fungi</taxon>
        <taxon>Dikarya</taxon>
        <taxon>Ascomycota</taxon>
        <taxon>Saccharomycotina</taxon>
        <taxon>Pichiomycetes</taxon>
        <taxon>Debaryomycetaceae</taxon>
        <taxon>Spathaspora</taxon>
    </lineage>
</organism>